<feature type="transmembrane region" description="Helical" evidence="8">
    <location>
        <begin position="45"/>
        <end position="67"/>
    </location>
</feature>
<feature type="transmembrane region" description="Helical" evidence="8">
    <location>
        <begin position="20"/>
        <end position="39"/>
    </location>
</feature>
<dbReference type="PROSITE" id="PS50112">
    <property type="entry name" value="PAS"/>
    <property type="match status" value="1"/>
</dbReference>
<dbReference type="SUPFAM" id="SSF55874">
    <property type="entry name" value="ATPase domain of HSP90 chaperone/DNA topoisomerase II/histidine kinase"/>
    <property type="match status" value="1"/>
</dbReference>
<keyword evidence="12" id="KW-1185">Reference proteome</keyword>
<accession>A0AAP2W5P8</accession>
<keyword evidence="5" id="KW-0418">Kinase</keyword>
<feature type="transmembrane region" description="Helical" evidence="8">
    <location>
        <begin position="143"/>
        <end position="164"/>
    </location>
</feature>
<evidence type="ECO:0000256" key="2">
    <source>
        <dbReference type="ARBA" id="ARBA00012438"/>
    </source>
</evidence>
<dbReference type="EC" id="2.7.13.3" evidence="2"/>
<dbReference type="PROSITE" id="PS50109">
    <property type="entry name" value="HIS_KIN"/>
    <property type="match status" value="1"/>
</dbReference>
<evidence type="ECO:0000256" key="5">
    <source>
        <dbReference type="ARBA" id="ARBA00022777"/>
    </source>
</evidence>
<dbReference type="EMBL" id="PGCK01000001">
    <property type="protein sequence ID" value="MCD1293579.1"/>
    <property type="molecule type" value="Genomic_DNA"/>
</dbReference>
<dbReference type="PANTHER" id="PTHR45453:SF1">
    <property type="entry name" value="PHOSPHATE REGULON SENSOR PROTEIN PHOR"/>
    <property type="match status" value="1"/>
</dbReference>
<dbReference type="InterPro" id="IPR013767">
    <property type="entry name" value="PAS_fold"/>
</dbReference>
<dbReference type="NCBIfam" id="TIGR00229">
    <property type="entry name" value="sensory_box"/>
    <property type="match status" value="1"/>
</dbReference>
<dbReference type="Pfam" id="PF00512">
    <property type="entry name" value="HisKA"/>
    <property type="match status" value="1"/>
</dbReference>
<gene>
    <name evidence="11" type="ORF">CUJ83_01025</name>
</gene>
<dbReference type="SMART" id="SM00387">
    <property type="entry name" value="HATPase_c"/>
    <property type="match status" value="1"/>
</dbReference>
<feature type="transmembrane region" description="Helical" evidence="8">
    <location>
        <begin position="202"/>
        <end position="223"/>
    </location>
</feature>
<dbReference type="Pfam" id="PF00989">
    <property type="entry name" value="PAS"/>
    <property type="match status" value="1"/>
</dbReference>
<dbReference type="Pfam" id="PF02518">
    <property type="entry name" value="HATPase_c"/>
    <property type="match status" value="1"/>
</dbReference>
<evidence type="ECO:0000259" key="10">
    <source>
        <dbReference type="PROSITE" id="PS50112"/>
    </source>
</evidence>
<reference evidence="11 12" key="1">
    <citation type="submission" date="2017-11" db="EMBL/GenBank/DDBJ databases">
        <title>Isolation and Characterization of Family Methanocellaceae Species from Potential Methane Hydrate Area Offshore Southwestern Taiwan.</title>
        <authorList>
            <person name="Zhang W.-L."/>
            <person name="Chen W.-C."/>
            <person name="Lai M.-C."/>
            <person name="Chen S.-C."/>
        </authorList>
    </citation>
    <scope>NUCLEOTIDE SEQUENCE [LARGE SCALE GENOMIC DNA]</scope>
    <source>
        <strain evidence="11 12">CWC-04</strain>
    </source>
</reference>
<keyword evidence="8" id="KW-0812">Transmembrane</keyword>
<dbReference type="Gene3D" id="3.30.565.10">
    <property type="entry name" value="Histidine kinase-like ATPase, C-terminal domain"/>
    <property type="match status" value="1"/>
</dbReference>
<dbReference type="FunFam" id="3.30.565.10:FF:000006">
    <property type="entry name" value="Sensor histidine kinase WalK"/>
    <property type="match status" value="1"/>
</dbReference>
<dbReference type="GO" id="GO:0000155">
    <property type="term" value="F:phosphorelay sensor kinase activity"/>
    <property type="evidence" value="ECO:0007669"/>
    <property type="project" value="InterPro"/>
</dbReference>
<dbReference type="InterPro" id="IPR005467">
    <property type="entry name" value="His_kinase_dom"/>
</dbReference>
<dbReference type="GO" id="GO:0004721">
    <property type="term" value="F:phosphoprotein phosphatase activity"/>
    <property type="evidence" value="ECO:0007669"/>
    <property type="project" value="TreeGrafter"/>
</dbReference>
<dbReference type="CDD" id="cd00075">
    <property type="entry name" value="HATPase"/>
    <property type="match status" value="1"/>
</dbReference>
<name>A0AAP2W5P8_9EURY</name>
<feature type="transmembrane region" description="Helical" evidence="8">
    <location>
        <begin position="239"/>
        <end position="257"/>
    </location>
</feature>
<keyword evidence="6" id="KW-0902">Two-component regulatory system</keyword>
<dbReference type="InterPro" id="IPR003661">
    <property type="entry name" value="HisK_dim/P_dom"/>
</dbReference>
<protein>
    <recommendedName>
        <fullName evidence="2">histidine kinase</fullName>
        <ecNumber evidence="2">2.7.13.3</ecNumber>
    </recommendedName>
</protein>
<evidence type="ECO:0000256" key="1">
    <source>
        <dbReference type="ARBA" id="ARBA00000085"/>
    </source>
</evidence>
<dbReference type="PANTHER" id="PTHR45453">
    <property type="entry name" value="PHOSPHATE REGULON SENSOR PROTEIN PHOR"/>
    <property type="match status" value="1"/>
</dbReference>
<keyword evidence="4" id="KW-0808">Transferase</keyword>
<sequence length="636" mass="72940">MLIIMGDERVNDVGINLLRFLLIVIQLVVLAAIVTLFMPTSYKNIIYGMLQVLLPTLCLLLTLKILFSSMDKNIKFIGLTLSIALSFWTFSNIMWELLPFLYKHDWAYLLGGFGWFGSYCLIALGLYRIKRSGQWYIKPSNDFYFTLFGFVMGIGVVSIILLNIEDSTRLLDVFILMLYIIADIIIICLSSKLIMSDVKNEIKYLFFTILVFFMINICGDILFEAKYLFSYKAGGFTDLIYTTAMLFMTASLIVYTTEDMKIKALKKINKKLKDTRVFMDDLIMQSPDAMCISDVEGNVILMNEPLERLFHIKKEEIIGKFNLFDHIIKKSDHGTEHLERLKRGEAFVMPYIIINSDIITGCDLHLSIKIFPTFSSDDQISSFVMVAEDISGKIKLENDLQNVYRSLMEEYDRRVDFMNIAAHELRTPLTPIIGYAEILKLEVEDERLKKYLDVIERNAKRQNNIVNRMLEQSRLDSGKIKAEKDIFSVEEMLKELIDNYRAFDRNIFYDSPAGLKLFSDPQKFNYVVDNLLSNAVKYSDPGTRIEIKVKNGGDSCLFSVKDEGAGIDEKLFNKIFERFYMAESDDYAEQENTGLGLAQVKAYVELLGGRIWVESKPGQGSTFFFTLPAGIGDVTE</sequence>
<organism evidence="11 12">
    <name type="scientific">Methanooceanicella nereidis</name>
    <dbReference type="NCBI Taxonomy" id="2052831"/>
    <lineage>
        <taxon>Archaea</taxon>
        <taxon>Methanobacteriati</taxon>
        <taxon>Methanobacteriota</taxon>
        <taxon>Stenosarchaea group</taxon>
        <taxon>Methanomicrobia</taxon>
        <taxon>Methanocellales</taxon>
        <taxon>Methanocellaceae</taxon>
        <taxon>Methanooceanicella</taxon>
    </lineage>
</organism>
<keyword evidence="7 8" id="KW-0472">Membrane</keyword>
<dbReference type="SUPFAM" id="SSF47384">
    <property type="entry name" value="Homodimeric domain of signal transducing histidine kinase"/>
    <property type="match status" value="1"/>
</dbReference>
<dbReference type="Gene3D" id="1.10.287.130">
    <property type="match status" value="1"/>
</dbReference>
<dbReference type="CDD" id="cd00082">
    <property type="entry name" value="HisKA"/>
    <property type="match status" value="1"/>
</dbReference>
<dbReference type="CDD" id="cd00130">
    <property type="entry name" value="PAS"/>
    <property type="match status" value="1"/>
</dbReference>
<feature type="transmembrane region" description="Helical" evidence="8">
    <location>
        <begin position="106"/>
        <end position="127"/>
    </location>
</feature>
<comment type="catalytic activity">
    <reaction evidence="1">
        <text>ATP + protein L-histidine = ADP + protein N-phospho-L-histidine.</text>
        <dbReference type="EC" id="2.7.13.3"/>
    </reaction>
</comment>
<dbReference type="PRINTS" id="PR00344">
    <property type="entry name" value="BCTRLSENSOR"/>
</dbReference>
<dbReference type="InterPro" id="IPR036097">
    <property type="entry name" value="HisK_dim/P_sf"/>
</dbReference>
<dbReference type="Gene3D" id="3.30.450.20">
    <property type="entry name" value="PAS domain"/>
    <property type="match status" value="1"/>
</dbReference>
<dbReference type="Proteomes" id="UP001320159">
    <property type="component" value="Unassembled WGS sequence"/>
</dbReference>
<evidence type="ECO:0000256" key="6">
    <source>
        <dbReference type="ARBA" id="ARBA00023012"/>
    </source>
</evidence>
<dbReference type="GO" id="GO:0006355">
    <property type="term" value="P:regulation of DNA-templated transcription"/>
    <property type="evidence" value="ECO:0007669"/>
    <property type="project" value="InterPro"/>
</dbReference>
<dbReference type="InterPro" id="IPR003594">
    <property type="entry name" value="HATPase_dom"/>
</dbReference>
<evidence type="ECO:0000256" key="8">
    <source>
        <dbReference type="SAM" id="Phobius"/>
    </source>
</evidence>
<dbReference type="InterPro" id="IPR050351">
    <property type="entry name" value="BphY/WalK/GraS-like"/>
</dbReference>
<evidence type="ECO:0000313" key="11">
    <source>
        <dbReference type="EMBL" id="MCD1293579.1"/>
    </source>
</evidence>
<dbReference type="InterPro" id="IPR004358">
    <property type="entry name" value="Sig_transdc_His_kin-like_C"/>
</dbReference>
<proteinExistence type="predicted"/>
<dbReference type="SUPFAM" id="SSF55785">
    <property type="entry name" value="PYP-like sensor domain (PAS domain)"/>
    <property type="match status" value="1"/>
</dbReference>
<evidence type="ECO:0000256" key="4">
    <source>
        <dbReference type="ARBA" id="ARBA00022679"/>
    </source>
</evidence>
<dbReference type="InterPro" id="IPR036890">
    <property type="entry name" value="HATPase_C_sf"/>
</dbReference>
<dbReference type="GO" id="GO:0016036">
    <property type="term" value="P:cellular response to phosphate starvation"/>
    <property type="evidence" value="ECO:0007669"/>
    <property type="project" value="TreeGrafter"/>
</dbReference>
<dbReference type="InterPro" id="IPR035965">
    <property type="entry name" value="PAS-like_dom_sf"/>
</dbReference>
<dbReference type="SMART" id="SM00388">
    <property type="entry name" value="HisKA"/>
    <property type="match status" value="1"/>
</dbReference>
<evidence type="ECO:0000256" key="3">
    <source>
        <dbReference type="ARBA" id="ARBA00022553"/>
    </source>
</evidence>
<evidence type="ECO:0000259" key="9">
    <source>
        <dbReference type="PROSITE" id="PS50109"/>
    </source>
</evidence>
<feature type="transmembrane region" description="Helical" evidence="8">
    <location>
        <begin position="74"/>
        <end position="94"/>
    </location>
</feature>
<dbReference type="AlphaFoldDB" id="A0AAP2W5P8"/>
<comment type="caution">
    <text evidence="11">The sequence shown here is derived from an EMBL/GenBank/DDBJ whole genome shotgun (WGS) entry which is preliminary data.</text>
</comment>
<feature type="transmembrane region" description="Helical" evidence="8">
    <location>
        <begin position="170"/>
        <end position="190"/>
    </location>
</feature>
<feature type="domain" description="Histidine kinase" evidence="9">
    <location>
        <begin position="420"/>
        <end position="631"/>
    </location>
</feature>
<keyword evidence="8" id="KW-1133">Transmembrane helix</keyword>
<dbReference type="GO" id="GO:0005886">
    <property type="term" value="C:plasma membrane"/>
    <property type="evidence" value="ECO:0007669"/>
    <property type="project" value="TreeGrafter"/>
</dbReference>
<evidence type="ECO:0000313" key="12">
    <source>
        <dbReference type="Proteomes" id="UP001320159"/>
    </source>
</evidence>
<evidence type="ECO:0000256" key="7">
    <source>
        <dbReference type="ARBA" id="ARBA00023136"/>
    </source>
</evidence>
<keyword evidence="3" id="KW-0597">Phosphoprotein</keyword>
<feature type="domain" description="PAS" evidence="10">
    <location>
        <begin position="275"/>
        <end position="327"/>
    </location>
</feature>
<dbReference type="InterPro" id="IPR000014">
    <property type="entry name" value="PAS"/>
</dbReference>